<proteinExistence type="predicted"/>
<sequence>MASPPRLECNEERQLTEAPINLGAFKALARRAGLTLTPAEERDLHGTYHYVAAMAERVRGRGRAPGVEPAVVFDPDKAAQ</sequence>
<comment type="caution">
    <text evidence="1">The sequence shown here is derived from an EMBL/GenBank/DDBJ whole genome shotgun (WGS) entry which is preliminary data.</text>
</comment>
<reference evidence="1 2" key="1">
    <citation type="submission" date="2016-03" db="EMBL/GenBank/DDBJ databases">
        <title>Draft Genome Sequence of the Strain BR 10245 (Bradyrhizobium sp.) isolated from nodules of Centrolobium paraense.</title>
        <authorList>
            <person name="Simoes-Araujo J.L.Sr."/>
            <person name="Barauna A.C."/>
            <person name="Silva K."/>
            <person name="Zilli J.E."/>
        </authorList>
    </citation>
    <scope>NUCLEOTIDE SEQUENCE [LARGE SCALE GENOMIC DNA]</scope>
    <source>
        <strain evidence="1 2">BR 10245</strain>
    </source>
</reference>
<protein>
    <submittedName>
        <fullName evidence="1">Uncharacterized protein</fullName>
    </submittedName>
</protein>
<dbReference type="RefSeq" id="WP_063695959.1">
    <property type="nucleotide sequence ID" value="NZ_LUUB01000005.1"/>
</dbReference>
<dbReference type="EMBL" id="LUUB01000005">
    <property type="protein sequence ID" value="OAF17013.1"/>
    <property type="molecule type" value="Genomic_DNA"/>
</dbReference>
<dbReference type="STRING" id="1505087.AYJ54_37300"/>
<evidence type="ECO:0000313" key="2">
    <source>
        <dbReference type="Proteomes" id="UP000076959"/>
    </source>
</evidence>
<gene>
    <name evidence="1" type="ORF">AYJ54_37300</name>
</gene>
<evidence type="ECO:0000313" key="1">
    <source>
        <dbReference type="EMBL" id="OAF17013.1"/>
    </source>
</evidence>
<dbReference type="AlphaFoldDB" id="A0A176ZAW3"/>
<accession>A0A176ZAW3</accession>
<organism evidence="1 2">
    <name type="scientific">Bradyrhizobium centrolobii</name>
    <dbReference type="NCBI Taxonomy" id="1505087"/>
    <lineage>
        <taxon>Bacteria</taxon>
        <taxon>Pseudomonadati</taxon>
        <taxon>Pseudomonadota</taxon>
        <taxon>Alphaproteobacteria</taxon>
        <taxon>Hyphomicrobiales</taxon>
        <taxon>Nitrobacteraceae</taxon>
        <taxon>Bradyrhizobium</taxon>
    </lineage>
</organism>
<name>A0A176ZAW3_9BRAD</name>
<keyword evidence="2" id="KW-1185">Reference proteome</keyword>
<dbReference type="Proteomes" id="UP000076959">
    <property type="component" value="Unassembled WGS sequence"/>
</dbReference>